<organism evidence="1 2">
    <name type="scientific">Mytilus galloprovincialis</name>
    <name type="common">Mediterranean mussel</name>
    <dbReference type="NCBI Taxonomy" id="29158"/>
    <lineage>
        <taxon>Eukaryota</taxon>
        <taxon>Metazoa</taxon>
        <taxon>Spiralia</taxon>
        <taxon>Lophotrochozoa</taxon>
        <taxon>Mollusca</taxon>
        <taxon>Bivalvia</taxon>
        <taxon>Autobranchia</taxon>
        <taxon>Pteriomorphia</taxon>
        <taxon>Mytilida</taxon>
        <taxon>Mytiloidea</taxon>
        <taxon>Mytilidae</taxon>
        <taxon>Mytilinae</taxon>
        <taxon>Mytilus</taxon>
    </lineage>
</organism>
<dbReference type="InterPro" id="IPR011990">
    <property type="entry name" value="TPR-like_helical_dom_sf"/>
</dbReference>
<dbReference type="AlphaFoldDB" id="A0A409V6Y6"/>
<evidence type="ECO:0000313" key="1">
    <source>
        <dbReference type="EMBL" id="OPL20614.1"/>
    </source>
</evidence>
<reference evidence="1 2" key="1">
    <citation type="journal article" date="2016" name="PLoS ONE">
        <title>A First Insight into the Genome of the Filter-Feeder Mussel Mytilus galloprovincialis.</title>
        <authorList>
            <person name="Murgarella M."/>
            <person name="Puiu D."/>
            <person name="Novoa B."/>
            <person name="Figueras A."/>
            <person name="Posada D."/>
            <person name="Canchaya C."/>
        </authorList>
    </citation>
    <scope>NUCLEOTIDE SEQUENCE [LARGE SCALE GENOMIC DNA]</scope>
    <source>
        <tissue evidence="1">Muscle</tissue>
    </source>
</reference>
<feature type="non-terminal residue" evidence="1">
    <location>
        <position position="98"/>
    </location>
</feature>
<keyword evidence="2" id="KW-1185">Reference proteome</keyword>
<dbReference type="EMBL" id="KV603899">
    <property type="protein sequence ID" value="OPL20614.1"/>
    <property type="molecule type" value="Genomic_DNA"/>
</dbReference>
<gene>
    <name evidence="1" type="ORF">AM593_01114</name>
</gene>
<protein>
    <submittedName>
        <fullName evidence="1">Uncharacterized protein</fullName>
    </submittedName>
</protein>
<name>A0A409V6Y6_MYTGA</name>
<accession>A0A409V6Y6</accession>
<dbReference type="Proteomes" id="UP000266721">
    <property type="component" value="Unassembled WGS sequence"/>
</dbReference>
<proteinExistence type="predicted"/>
<sequence length="98" mass="10852">LKLSEADKVIDVLQKYCIDLKKSGGTDTQHKHQVQVLLAKAYLVKGEKDMAIVLLQGILRQDKTFVDALVEYAPLLYPLGPAQSEEAMTILLTLLAND</sequence>
<evidence type="ECO:0000313" key="2">
    <source>
        <dbReference type="Proteomes" id="UP000266721"/>
    </source>
</evidence>
<feature type="non-terminal residue" evidence="1">
    <location>
        <position position="1"/>
    </location>
</feature>
<dbReference type="SUPFAM" id="SSF48452">
    <property type="entry name" value="TPR-like"/>
    <property type="match status" value="1"/>
</dbReference>